<evidence type="ECO:0000313" key="3">
    <source>
        <dbReference type="Proteomes" id="UP000013085"/>
    </source>
</evidence>
<feature type="domain" description="DUF6429" evidence="1">
    <location>
        <begin position="7"/>
        <end position="85"/>
    </location>
</feature>
<accession>A0A0E2HG73</accession>
<protein>
    <recommendedName>
        <fullName evidence="1">DUF6429 domain-containing protein</fullName>
    </recommendedName>
</protein>
<dbReference type="Pfam" id="PF20008">
    <property type="entry name" value="DUF6429"/>
    <property type="match status" value="1"/>
</dbReference>
<dbReference type="PATRIC" id="fig|999408.3.peg.454"/>
<dbReference type="RefSeq" id="WP_002593310.1">
    <property type="nucleotide sequence ID" value="NZ_KB850976.1"/>
</dbReference>
<dbReference type="EMBL" id="AGYR01000002">
    <property type="protein sequence ID" value="ENZ19995.1"/>
    <property type="molecule type" value="Genomic_DNA"/>
</dbReference>
<proteinExistence type="predicted"/>
<dbReference type="AlphaFoldDB" id="A0A0E2HG73"/>
<name>A0A0E2HG73_9FIRM</name>
<reference evidence="2 3" key="1">
    <citation type="submission" date="2013-01" db="EMBL/GenBank/DDBJ databases">
        <title>The Genome Sequence of Clostridium clostridioforme 90A8.</title>
        <authorList>
            <consortium name="The Broad Institute Genome Sequencing Platform"/>
            <person name="Earl A."/>
            <person name="Ward D."/>
            <person name="Feldgarden M."/>
            <person name="Gevers D."/>
            <person name="Courvalin P."/>
            <person name="Lambert T."/>
            <person name="Walker B."/>
            <person name="Young S.K."/>
            <person name="Zeng Q."/>
            <person name="Gargeya S."/>
            <person name="Fitzgerald M."/>
            <person name="Haas B."/>
            <person name="Abouelleil A."/>
            <person name="Alvarado L."/>
            <person name="Arachchi H.M."/>
            <person name="Berlin A.M."/>
            <person name="Chapman S.B."/>
            <person name="Dewar J."/>
            <person name="Goldberg J."/>
            <person name="Griggs A."/>
            <person name="Gujja S."/>
            <person name="Hansen M."/>
            <person name="Howarth C."/>
            <person name="Imamovic A."/>
            <person name="Larimer J."/>
            <person name="McCowan C."/>
            <person name="Murphy C."/>
            <person name="Neiman D."/>
            <person name="Pearson M."/>
            <person name="Priest M."/>
            <person name="Roberts A."/>
            <person name="Saif S."/>
            <person name="Shea T."/>
            <person name="Sisk P."/>
            <person name="Sykes S."/>
            <person name="Wortman J."/>
            <person name="Nusbaum C."/>
            <person name="Birren B."/>
        </authorList>
    </citation>
    <scope>NUCLEOTIDE SEQUENCE [LARGE SCALE GENOMIC DNA]</scope>
    <source>
        <strain evidence="2 3">90A8</strain>
    </source>
</reference>
<evidence type="ECO:0000313" key="2">
    <source>
        <dbReference type="EMBL" id="ENZ19995.1"/>
    </source>
</evidence>
<sequence length="92" mass="10821">MGNIKAEEAMRELTLMLLYLSRFTQREKFHEATDFYAWKGYDFDILNELDDADYIRQGNHPSRSKSVYITESGMEQAKELLSKYGISDWKQG</sequence>
<evidence type="ECO:0000259" key="1">
    <source>
        <dbReference type="Pfam" id="PF20008"/>
    </source>
</evidence>
<dbReference type="HOGENOM" id="CLU_175573_0_0_9"/>
<gene>
    <name evidence="2" type="ORF">HMPREF1090_00416</name>
</gene>
<dbReference type="Proteomes" id="UP000013085">
    <property type="component" value="Unassembled WGS sequence"/>
</dbReference>
<comment type="caution">
    <text evidence="2">The sequence shown here is derived from an EMBL/GenBank/DDBJ whole genome shotgun (WGS) entry which is preliminary data.</text>
</comment>
<dbReference type="InterPro" id="IPR045489">
    <property type="entry name" value="DUF6429"/>
</dbReference>
<organism evidence="2 3">
    <name type="scientific">[Clostridium] clostridioforme 90A8</name>
    <dbReference type="NCBI Taxonomy" id="999408"/>
    <lineage>
        <taxon>Bacteria</taxon>
        <taxon>Bacillati</taxon>
        <taxon>Bacillota</taxon>
        <taxon>Clostridia</taxon>
        <taxon>Lachnospirales</taxon>
        <taxon>Lachnospiraceae</taxon>
        <taxon>Enterocloster</taxon>
    </lineage>
</organism>